<evidence type="ECO:0000313" key="3">
    <source>
        <dbReference type="Proteomes" id="UP000287651"/>
    </source>
</evidence>
<dbReference type="Proteomes" id="UP000287651">
    <property type="component" value="Unassembled WGS sequence"/>
</dbReference>
<evidence type="ECO:0000256" key="1">
    <source>
        <dbReference type="SAM" id="MobiDB-lite"/>
    </source>
</evidence>
<name>A0A426XPP7_ENSVE</name>
<feature type="region of interest" description="Disordered" evidence="1">
    <location>
        <begin position="145"/>
        <end position="177"/>
    </location>
</feature>
<comment type="caution">
    <text evidence="2">The sequence shown here is derived from an EMBL/GenBank/DDBJ whole genome shotgun (WGS) entry which is preliminary data.</text>
</comment>
<sequence length="198" mass="21872">MTMKAWLRRSGRLCWSRKFDNAVEEGRSIVNRGKGLRTIDFDGHVVRLGVVPLRVAKGDSDGGARAKEEGGDNRAVEAAGGTAPLAEISGSGDEIKPSSRCKTGVGKVLLLVGVDVIIVGHEEDEEDKGVQQRLHRRIEELRSDRNIAREKGKKKKSEKAERDKGDVVTPENLRSKLVVKNTSHSTCQLPQMHSWRGW</sequence>
<dbReference type="AlphaFoldDB" id="A0A426XPP7"/>
<protein>
    <submittedName>
        <fullName evidence="2">Uncharacterized protein</fullName>
    </submittedName>
</protein>
<accession>A0A426XPP7</accession>
<proteinExistence type="predicted"/>
<gene>
    <name evidence="2" type="ORF">B296_00049618</name>
</gene>
<evidence type="ECO:0000313" key="2">
    <source>
        <dbReference type="EMBL" id="RRT41420.1"/>
    </source>
</evidence>
<organism evidence="2 3">
    <name type="scientific">Ensete ventricosum</name>
    <name type="common">Abyssinian banana</name>
    <name type="synonym">Musa ensete</name>
    <dbReference type="NCBI Taxonomy" id="4639"/>
    <lineage>
        <taxon>Eukaryota</taxon>
        <taxon>Viridiplantae</taxon>
        <taxon>Streptophyta</taxon>
        <taxon>Embryophyta</taxon>
        <taxon>Tracheophyta</taxon>
        <taxon>Spermatophyta</taxon>
        <taxon>Magnoliopsida</taxon>
        <taxon>Liliopsida</taxon>
        <taxon>Zingiberales</taxon>
        <taxon>Musaceae</taxon>
        <taxon>Ensete</taxon>
    </lineage>
</organism>
<reference evidence="2 3" key="1">
    <citation type="journal article" date="2014" name="Agronomy (Basel)">
        <title>A Draft Genome Sequence for Ensete ventricosum, the Drought-Tolerant Tree Against Hunger.</title>
        <authorList>
            <person name="Harrison J."/>
            <person name="Moore K.A."/>
            <person name="Paszkiewicz K."/>
            <person name="Jones T."/>
            <person name="Grant M."/>
            <person name="Ambacheew D."/>
            <person name="Muzemil S."/>
            <person name="Studholme D.J."/>
        </authorList>
    </citation>
    <scope>NUCLEOTIDE SEQUENCE [LARGE SCALE GENOMIC DNA]</scope>
</reference>
<dbReference type="EMBL" id="AMZH03018593">
    <property type="protein sequence ID" value="RRT41420.1"/>
    <property type="molecule type" value="Genomic_DNA"/>
</dbReference>